<dbReference type="PANTHER" id="PTHR36973:SF4">
    <property type="entry name" value="NODULATION PROTEIN"/>
    <property type="match status" value="1"/>
</dbReference>
<accession>A0A6C0DKG3</accession>
<evidence type="ECO:0000259" key="1">
    <source>
        <dbReference type="Pfam" id="PF05050"/>
    </source>
</evidence>
<proteinExistence type="predicted"/>
<organism evidence="2">
    <name type="scientific">viral metagenome</name>
    <dbReference type="NCBI Taxonomy" id="1070528"/>
    <lineage>
        <taxon>unclassified sequences</taxon>
        <taxon>metagenomes</taxon>
        <taxon>organismal metagenomes</taxon>
    </lineage>
</organism>
<protein>
    <recommendedName>
        <fullName evidence="1">Methyltransferase FkbM domain-containing protein</fullName>
    </recommendedName>
</protein>
<feature type="domain" description="Methyltransferase FkbM" evidence="1">
    <location>
        <begin position="33"/>
        <end position="193"/>
    </location>
</feature>
<evidence type="ECO:0000313" key="2">
    <source>
        <dbReference type="EMBL" id="QHT16842.1"/>
    </source>
</evidence>
<name>A0A6C0DKG3_9ZZZZ</name>
<dbReference type="Gene3D" id="3.40.50.150">
    <property type="entry name" value="Vaccinia Virus protein VP39"/>
    <property type="match status" value="1"/>
</dbReference>
<dbReference type="InterPro" id="IPR053188">
    <property type="entry name" value="FkbM_Methyltransferase"/>
</dbReference>
<dbReference type="InterPro" id="IPR006342">
    <property type="entry name" value="FkbM_mtfrase"/>
</dbReference>
<dbReference type="AlphaFoldDB" id="A0A6C0DKG3"/>
<dbReference type="EMBL" id="MN739627">
    <property type="protein sequence ID" value="QHT16842.1"/>
    <property type="molecule type" value="Genomic_DNA"/>
</dbReference>
<dbReference type="Pfam" id="PF05050">
    <property type="entry name" value="Methyltransf_21"/>
    <property type="match status" value="1"/>
</dbReference>
<sequence length="221" mass="25612">MNYTWSFPYIKDLKVAFEVGSRDLLDANEIADKYNCKVYSFECNPDCIRECLKNNTDSRVTLIQKAVCEKDGKISFMAFDLNKYNNMGASSIYEIDFTANRPYYDPDYGRKDVQKTVEVSSCRLDTFCNEQTEIPDAIFMDVQEAELVVLKSMGELLKKVKYIVFEASNTSTYKGGCCYNEIDSFLKEKGFTYRSDNMPESQKNNFNWGFCDFLYINKDVL</sequence>
<dbReference type="GO" id="GO:0008171">
    <property type="term" value="F:O-methyltransferase activity"/>
    <property type="evidence" value="ECO:0007669"/>
    <property type="project" value="TreeGrafter"/>
</dbReference>
<dbReference type="InterPro" id="IPR029063">
    <property type="entry name" value="SAM-dependent_MTases_sf"/>
</dbReference>
<dbReference type="PANTHER" id="PTHR36973">
    <property type="entry name" value="SLL1456 PROTEIN-RELATED"/>
    <property type="match status" value="1"/>
</dbReference>
<dbReference type="SUPFAM" id="SSF53335">
    <property type="entry name" value="S-adenosyl-L-methionine-dependent methyltransferases"/>
    <property type="match status" value="1"/>
</dbReference>
<reference evidence="2" key="1">
    <citation type="journal article" date="2020" name="Nature">
        <title>Giant virus diversity and host interactions through global metagenomics.</title>
        <authorList>
            <person name="Schulz F."/>
            <person name="Roux S."/>
            <person name="Paez-Espino D."/>
            <person name="Jungbluth S."/>
            <person name="Walsh D.A."/>
            <person name="Denef V.J."/>
            <person name="McMahon K.D."/>
            <person name="Konstantinidis K.T."/>
            <person name="Eloe-Fadrosh E.A."/>
            <person name="Kyrpides N.C."/>
            <person name="Woyke T."/>
        </authorList>
    </citation>
    <scope>NUCLEOTIDE SEQUENCE</scope>
    <source>
        <strain evidence="2">GVMAG-M-3300023174-207</strain>
    </source>
</reference>
<dbReference type="NCBIfam" id="TIGR01444">
    <property type="entry name" value="fkbM_fam"/>
    <property type="match status" value="1"/>
</dbReference>